<dbReference type="Proteomes" id="UP001057402">
    <property type="component" value="Chromosome 7"/>
</dbReference>
<reference evidence="2" key="1">
    <citation type="journal article" date="2023" name="Front. Plant Sci.">
        <title>Chromosomal-level genome assembly of Melastoma candidum provides insights into trichome evolution.</title>
        <authorList>
            <person name="Zhong Y."/>
            <person name="Wu W."/>
            <person name="Sun C."/>
            <person name="Zou P."/>
            <person name="Liu Y."/>
            <person name="Dai S."/>
            <person name="Zhou R."/>
        </authorList>
    </citation>
    <scope>NUCLEOTIDE SEQUENCE [LARGE SCALE GENOMIC DNA]</scope>
</reference>
<evidence type="ECO:0000313" key="1">
    <source>
        <dbReference type="EMBL" id="KAI4343261.1"/>
    </source>
</evidence>
<proteinExistence type="predicted"/>
<comment type="caution">
    <text evidence="1">The sequence shown here is derived from an EMBL/GenBank/DDBJ whole genome shotgun (WGS) entry which is preliminary data.</text>
</comment>
<sequence>MKRPKQLTGQKNSTNQIESTVHVGVKVREFYLDRAHKNLVEIGSWETSMKASVEALINKAEEDTEKKKAEHAAKFRIKISELHKEAETRRVTITSRRGEDVTKVEDRATKFWSTGYVPHDLFHGKTAAMDARECLLPYILPFVLSASRKLM</sequence>
<organism evidence="1 2">
    <name type="scientific">Melastoma candidum</name>
    <dbReference type="NCBI Taxonomy" id="119954"/>
    <lineage>
        <taxon>Eukaryota</taxon>
        <taxon>Viridiplantae</taxon>
        <taxon>Streptophyta</taxon>
        <taxon>Embryophyta</taxon>
        <taxon>Tracheophyta</taxon>
        <taxon>Spermatophyta</taxon>
        <taxon>Magnoliopsida</taxon>
        <taxon>eudicotyledons</taxon>
        <taxon>Gunneridae</taxon>
        <taxon>Pentapetalae</taxon>
        <taxon>rosids</taxon>
        <taxon>malvids</taxon>
        <taxon>Myrtales</taxon>
        <taxon>Melastomataceae</taxon>
        <taxon>Melastomatoideae</taxon>
        <taxon>Melastomateae</taxon>
        <taxon>Melastoma</taxon>
    </lineage>
</organism>
<name>A0ACB9P768_9MYRT</name>
<gene>
    <name evidence="1" type="ORF">MLD38_027789</name>
</gene>
<accession>A0ACB9P768</accession>
<evidence type="ECO:0000313" key="2">
    <source>
        <dbReference type="Proteomes" id="UP001057402"/>
    </source>
</evidence>
<dbReference type="EMBL" id="CM042886">
    <property type="protein sequence ID" value="KAI4343261.1"/>
    <property type="molecule type" value="Genomic_DNA"/>
</dbReference>
<keyword evidence="2" id="KW-1185">Reference proteome</keyword>
<protein>
    <submittedName>
        <fullName evidence="1">Uncharacterized protein</fullName>
    </submittedName>
</protein>